<proteinExistence type="predicted"/>
<comment type="caution">
    <text evidence="1">The sequence shown here is derived from an EMBL/GenBank/DDBJ whole genome shotgun (WGS) entry which is preliminary data.</text>
</comment>
<feature type="non-terminal residue" evidence="1">
    <location>
        <position position="86"/>
    </location>
</feature>
<organism evidence="1">
    <name type="scientific">marine sediment metagenome</name>
    <dbReference type="NCBI Taxonomy" id="412755"/>
    <lineage>
        <taxon>unclassified sequences</taxon>
        <taxon>metagenomes</taxon>
        <taxon>ecological metagenomes</taxon>
    </lineage>
</organism>
<dbReference type="EMBL" id="BARV01009440">
    <property type="protein sequence ID" value="GAI16113.1"/>
    <property type="molecule type" value="Genomic_DNA"/>
</dbReference>
<reference evidence="1" key="1">
    <citation type="journal article" date="2014" name="Front. Microbiol.">
        <title>High frequency of phylogenetically diverse reductive dehalogenase-homologous genes in deep subseafloor sedimentary metagenomes.</title>
        <authorList>
            <person name="Kawai M."/>
            <person name="Futagami T."/>
            <person name="Toyoda A."/>
            <person name="Takaki Y."/>
            <person name="Nishi S."/>
            <person name="Hori S."/>
            <person name="Arai W."/>
            <person name="Tsubouchi T."/>
            <person name="Morono Y."/>
            <person name="Uchiyama I."/>
            <person name="Ito T."/>
            <person name="Fujiyama A."/>
            <person name="Inagaki F."/>
            <person name="Takami H."/>
        </authorList>
    </citation>
    <scope>NUCLEOTIDE SEQUENCE</scope>
    <source>
        <strain evidence="1">Expedition CK06-06</strain>
    </source>
</reference>
<dbReference type="AlphaFoldDB" id="X1LAL0"/>
<gene>
    <name evidence="1" type="ORF">S06H3_18618</name>
</gene>
<protein>
    <submittedName>
        <fullName evidence="1">Uncharacterized protein</fullName>
    </submittedName>
</protein>
<accession>X1LAL0</accession>
<evidence type="ECO:0000313" key="1">
    <source>
        <dbReference type="EMBL" id="GAI16113.1"/>
    </source>
</evidence>
<name>X1LAL0_9ZZZZ</name>
<sequence length="86" mass="10082">MFFLFRYFAQVKIEDPLPDDTSLVVFRKRLGEERFERIFDKFIKQCEKNGLLEGKLKTIDATHIIADVAIPNTVNLLKQGRGRILR</sequence>